<evidence type="ECO:0000313" key="2">
    <source>
        <dbReference type="Proteomes" id="UP000290433"/>
    </source>
</evidence>
<protein>
    <submittedName>
        <fullName evidence="1">Uncharacterized protein</fullName>
    </submittedName>
</protein>
<evidence type="ECO:0000313" key="1">
    <source>
        <dbReference type="EMBL" id="RYJ41071.1"/>
    </source>
</evidence>
<dbReference type="OrthoDB" id="1372033at2"/>
<reference evidence="1 2" key="1">
    <citation type="submission" date="2014-12" db="EMBL/GenBank/DDBJ databases">
        <title>Genome sequence of Flavobacterium anhuiense RCM74.</title>
        <authorList>
            <person name="Kim J.F."/>
            <person name="Song J.Y."/>
            <person name="Kwak M.-J."/>
            <person name="Lee S.-W."/>
        </authorList>
    </citation>
    <scope>NUCLEOTIDE SEQUENCE [LARGE SCALE GENOMIC DNA]</scope>
    <source>
        <strain evidence="1 2">RCM74</strain>
    </source>
</reference>
<name>A0A444W5A7_9FLAO</name>
<gene>
    <name evidence="1" type="ORF">NU08_0508</name>
</gene>
<organism evidence="1 2">
    <name type="scientific">Flavobacterium anhuiense</name>
    <dbReference type="NCBI Taxonomy" id="459526"/>
    <lineage>
        <taxon>Bacteria</taxon>
        <taxon>Pseudomonadati</taxon>
        <taxon>Bacteroidota</taxon>
        <taxon>Flavobacteriia</taxon>
        <taxon>Flavobacteriales</taxon>
        <taxon>Flavobacteriaceae</taxon>
        <taxon>Flavobacterium</taxon>
    </lineage>
</organism>
<accession>A0A444W5A7</accession>
<dbReference type="EMBL" id="JUIV01000001">
    <property type="protein sequence ID" value="RYJ41071.1"/>
    <property type="molecule type" value="Genomic_DNA"/>
</dbReference>
<dbReference type="RefSeq" id="WP_129745700.1">
    <property type="nucleotide sequence ID" value="NZ_JUIV01000001.1"/>
</dbReference>
<comment type="caution">
    <text evidence="1">The sequence shown here is derived from an EMBL/GenBank/DDBJ whole genome shotgun (WGS) entry which is preliminary data.</text>
</comment>
<dbReference type="AlphaFoldDB" id="A0A444W5A7"/>
<proteinExistence type="predicted"/>
<sequence length="67" mass="7989">MTNQNTNKNENNQPDTIQNQFEISSVNKIDLEYIPRLYGMSLEQYKEGLEIHCKCFNQMEKVKRIVH</sequence>
<dbReference type="Proteomes" id="UP000290433">
    <property type="component" value="Unassembled WGS sequence"/>
</dbReference>